<accession>A0A241PXH0</accession>
<dbReference type="AlphaFoldDB" id="A0A241PXH0"/>
<name>A0A241PXH0_SALET</name>
<dbReference type="SMART" id="SM00342">
    <property type="entry name" value="HTH_ARAC"/>
    <property type="match status" value="1"/>
</dbReference>
<dbReference type="PROSITE" id="PS01124">
    <property type="entry name" value="HTH_ARAC_FAMILY_2"/>
    <property type="match status" value="1"/>
</dbReference>
<dbReference type="EMBL" id="CP022118">
    <property type="protein sequence ID" value="ASG19166.1"/>
    <property type="molecule type" value="Genomic_DNA"/>
</dbReference>
<dbReference type="RefSeq" id="WP_088731508.1">
    <property type="nucleotide sequence ID" value="NZ_CP022118.1"/>
</dbReference>
<feature type="domain" description="HTH araC/xylS-type" evidence="2">
    <location>
        <begin position="216"/>
        <end position="315"/>
    </location>
</feature>
<dbReference type="InterPro" id="IPR018060">
    <property type="entry name" value="HTH_AraC"/>
</dbReference>
<keyword evidence="3" id="KW-0614">Plasmid</keyword>
<protein>
    <recommendedName>
        <fullName evidence="2">HTH araC/xylS-type domain-containing protein</fullName>
    </recommendedName>
</protein>
<geneLocation type="plasmid" evidence="3">
    <name>unnamed1</name>
</geneLocation>
<dbReference type="Gene3D" id="1.10.10.60">
    <property type="entry name" value="Homeodomain-like"/>
    <property type="match status" value="1"/>
</dbReference>
<gene>
    <name evidence="3" type="ORF">LFZ25_25445</name>
</gene>
<dbReference type="PANTHER" id="PTHR43280">
    <property type="entry name" value="ARAC-FAMILY TRANSCRIPTIONAL REGULATOR"/>
    <property type="match status" value="1"/>
</dbReference>
<dbReference type="GO" id="GO:0003700">
    <property type="term" value="F:DNA-binding transcription factor activity"/>
    <property type="evidence" value="ECO:0007669"/>
    <property type="project" value="InterPro"/>
</dbReference>
<proteinExistence type="predicted"/>
<evidence type="ECO:0000259" key="2">
    <source>
        <dbReference type="PROSITE" id="PS01124"/>
    </source>
</evidence>
<dbReference type="Proteomes" id="UP000197157">
    <property type="component" value="Plasmid unnamed1"/>
</dbReference>
<dbReference type="GO" id="GO:0043565">
    <property type="term" value="F:sequence-specific DNA binding"/>
    <property type="evidence" value="ECO:0007669"/>
    <property type="project" value="InterPro"/>
</dbReference>
<evidence type="ECO:0000256" key="1">
    <source>
        <dbReference type="ARBA" id="ARBA00023125"/>
    </source>
</evidence>
<keyword evidence="1" id="KW-0238">DNA-binding</keyword>
<organism evidence="3 4">
    <name type="scientific">Salmonella enterica subsp. enterica serovar Macclesfield str. S-1643</name>
    <dbReference type="NCBI Taxonomy" id="1242107"/>
    <lineage>
        <taxon>Bacteria</taxon>
        <taxon>Pseudomonadati</taxon>
        <taxon>Pseudomonadota</taxon>
        <taxon>Gammaproteobacteria</taxon>
        <taxon>Enterobacterales</taxon>
        <taxon>Enterobacteriaceae</taxon>
        <taxon>Salmonella</taxon>
    </lineage>
</organism>
<evidence type="ECO:0000313" key="4">
    <source>
        <dbReference type="Proteomes" id="UP000197157"/>
    </source>
</evidence>
<reference evidence="3 4" key="1">
    <citation type="submission" date="2017-06" db="EMBL/GenBank/DDBJ databases">
        <title>Salmonella reference genomes for public health.</title>
        <authorList>
            <person name="Robertson J."/>
            <person name="Yoshida C."/>
            <person name="Gurnik S."/>
            <person name="Nash J."/>
        </authorList>
    </citation>
    <scope>NUCLEOTIDE SEQUENCE [LARGE SCALE GENOMIC DNA]</scope>
    <source>
        <strain evidence="3 4">S-1643</strain>
        <plasmid evidence="4">Plasmid unnamed1</plasmid>
    </source>
</reference>
<evidence type="ECO:0000313" key="3">
    <source>
        <dbReference type="EMBL" id="ASG19166.1"/>
    </source>
</evidence>
<sequence>MFKKNELSAAHREGLDEWSNCIKKDLGFAKAKVSIPPGMEEDQFFGYMLVDELSNGTLKIEVNSSSQQINLLHKDSLAGVKRKIFIINSCNSMLIRNKNNRKIISPGDSIIIPEWDEFFEESFSGRISVSLILDVSYITDSVTQLEKMLWQNVSHLVYGFEINRIISNFYNNQSSRFCEKNTAALISLLSLESEFGDINKSDALQQVSPSGSNRCSYIVNYIKNNIKNSDLCLSMVAKHIGLTERMIQYILSERNVKFHQLLTLERCNFLASRIRNDVYADVDVSIFESGFESIATACRQFKKIYNLTPKQYQCRLKRHQCNHVKSDIEYSI</sequence>
<dbReference type="PANTHER" id="PTHR43280:SF2">
    <property type="entry name" value="HTH-TYPE TRANSCRIPTIONAL REGULATOR EXSA"/>
    <property type="match status" value="1"/>
</dbReference>